<evidence type="ECO:0000256" key="8">
    <source>
        <dbReference type="SAM" id="Phobius"/>
    </source>
</evidence>
<feature type="transmembrane region" description="Helical" evidence="8">
    <location>
        <begin position="279"/>
        <end position="298"/>
    </location>
</feature>
<dbReference type="InterPro" id="IPR051907">
    <property type="entry name" value="DoxX-like_oxidoreductase"/>
</dbReference>
<dbReference type="EMBL" id="CP033898">
    <property type="protein sequence ID" value="AZA09430.1"/>
    <property type="molecule type" value="Genomic_DNA"/>
</dbReference>
<keyword evidence="6 8" id="KW-0472">Membrane</keyword>
<gene>
    <name evidence="9" type="ORF">CPPEL_06595</name>
</gene>
<keyword evidence="3" id="KW-1003">Cell membrane</keyword>
<feature type="compositionally biased region" description="Basic and acidic residues" evidence="7">
    <location>
        <begin position="1"/>
        <end position="12"/>
    </location>
</feature>
<keyword evidence="4 8" id="KW-0812">Transmembrane</keyword>
<feature type="region of interest" description="Disordered" evidence="7">
    <location>
        <begin position="1"/>
        <end position="109"/>
    </location>
</feature>
<organism evidence="9 10">
    <name type="scientific">Corynebacterium pseudopelargi</name>
    <dbReference type="NCBI Taxonomy" id="2080757"/>
    <lineage>
        <taxon>Bacteria</taxon>
        <taxon>Bacillati</taxon>
        <taxon>Actinomycetota</taxon>
        <taxon>Actinomycetes</taxon>
        <taxon>Mycobacteriales</taxon>
        <taxon>Corynebacteriaceae</taxon>
        <taxon>Corynebacterium</taxon>
    </lineage>
</organism>
<dbReference type="OrthoDB" id="346004at2"/>
<reference evidence="9 10" key="1">
    <citation type="submission" date="2018-11" db="EMBL/GenBank/DDBJ databases">
        <authorList>
            <person name="Kleinhagauer T."/>
            <person name="Glaeser S.P."/>
            <person name="Spergser J."/>
            <person name="Ruckert C."/>
            <person name="Kaempfer P."/>
            <person name="Busse H.-J."/>
        </authorList>
    </citation>
    <scope>NUCLEOTIDE SEQUENCE [LARGE SCALE GENOMIC DNA]</scope>
    <source>
        <strain evidence="9 10">812CH</strain>
    </source>
</reference>
<proteinExistence type="inferred from homology"/>
<accession>A0A3G6IZF4</accession>
<evidence type="ECO:0000256" key="6">
    <source>
        <dbReference type="ARBA" id="ARBA00023136"/>
    </source>
</evidence>
<evidence type="ECO:0000256" key="1">
    <source>
        <dbReference type="ARBA" id="ARBA00004651"/>
    </source>
</evidence>
<name>A0A3G6IZF4_9CORY</name>
<dbReference type="RefSeq" id="WP_123960355.1">
    <property type="nucleotide sequence ID" value="NZ_CP033898.1"/>
</dbReference>
<evidence type="ECO:0000313" key="9">
    <source>
        <dbReference type="EMBL" id="AZA09430.1"/>
    </source>
</evidence>
<keyword evidence="10" id="KW-1185">Reference proteome</keyword>
<sequence>MSNNETPDRASDFDDIPTYGAKPAANEGKQHDLYRRAGRVAPQKIEPQSSTNAKTPAVDPDEEATTVFEEPKVDRSAPLASDAPATYEPSSYADEDYAPTGSHPVAPATTVYADPNAQVLSDEQVEQVAAVGAAEGAKRGTIDFGLLLLRVVLAAWLLYDSISVFFGVGDRSLGALESDFGAYAYPNLLSIILPTLELAAGVFLLFGLLTPIAAALATVATSFMFLHQVFLANGEAFASTKDTLFLSGLLAALSVVVQFTGPGLISLDTSRSWARRPLASSWFFVIAAIAGAIALWWFGAAVNPIQR</sequence>
<dbReference type="AlphaFoldDB" id="A0A3G6IZF4"/>
<dbReference type="PANTHER" id="PTHR33452:SF1">
    <property type="entry name" value="INNER MEMBRANE PROTEIN YPHA-RELATED"/>
    <property type="match status" value="1"/>
</dbReference>
<dbReference type="GO" id="GO:0005886">
    <property type="term" value="C:plasma membrane"/>
    <property type="evidence" value="ECO:0007669"/>
    <property type="project" value="UniProtKB-SubCell"/>
</dbReference>
<dbReference type="Pfam" id="PF07681">
    <property type="entry name" value="DoxX"/>
    <property type="match status" value="1"/>
</dbReference>
<evidence type="ECO:0000313" key="10">
    <source>
        <dbReference type="Proteomes" id="UP000271426"/>
    </source>
</evidence>
<dbReference type="Proteomes" id="UP000271426">
    <property type="component" value="Chromosome"/>
</dbReference>
<comment type="subcellular location">
    <subcellularLocation>
        <location evidence="1">Cell membrane</location>
        <topology evidence="1">Multi-pass membrane protein</topology>
    </subcellularLocation>
</comment>
<protein>
    <submittedName>
        <fullName evidence="9">DoxX</fullName>
    </submittedName>
</protein>
<dbReference type="KEGG" id="cpso:CPPEL_06595"/>
<feature type="transmembrane region" description="Helical" evidence="8">
    <location>
        <begin position="213"/>
        <end position="232"/>
    </location>
</feature>
<feature type="transmembrane region" description="Helical" evidence="8">
    <location>
        <begin position="244"/>
        <end position="267"/>
    </location>
</feature>
<evidence type="ECO:0000256" key="2">
    <source>
        <dbReference type="ARBA" id="ARBA00006679"/>
    </source>
</evidence>
<evidence type="ECO:0000256" key="7">
    <source>
        <dbReference type="SAM" id="MobiDB-lite"/>
    </source>
</evidence>
<comment type="similarity">
    <text evidence="2">Belongs to the DoxX family.</text>
</comment>
<evidence type="ECO:0000256" key="5">
    <source>
        <dbReference type="ARBA" id="ARBA00022989"/>
    </source>
</evidence>
<evidence type="ECO:0000256" key="3">
    <source>
        <dbReference type="ARBA" id="ARBA00022475"/>
    </source>
</evidence>
<feature type="transmembrane region" description="Helical" evidence="8">
    <location>
        <begin position="147"/>
        <end position="168"/>
    </location>
</feature>
<dbReference type="InterPro" id="IPR032808">
    <property type="entry name" value="DoxX"/>
</dbReference>
<feature type="transmembrane region" description="Helical" evidence="8">
    <location>
        <begin position="188"/>
        <end position="206"/>
    </location>
</feature>
<evidence type="ECO:0000256" key="4">
    <source>
        <dbReference type="ARBA" id="ARBA00022692"/>
    </source>
</evidence>
<keyword evidence="5 8" id="KW-1133">Transmembrane helix</keyword>
<dbReference type="PANTHER" id="PTHR33452">
    <property type="entry name" value="OXIDOREDUCTASE CATD-RELATED"/>
    <property type="match status" value="1"/>
</dbReference>